<dbReference type="InterPro" id="IPR029063">
    <property type="entry name" value="SAM-dependent_MTases_sf"/>
</dbReference>
<name>A0A1F6MFS3_9BACT</name>
<dbReference type="CDD" id="cd02440">
    <property type="entry name" value="AdoMet_MTases"/>
    <property type="match status" value="1"/>
</dbReference>
<evidence type="ECO:0000313" key="3">
    <source>
        <dbReference type="Proteomes" id="UP000177953"/>
    </source>
</evidence>
<proteinExistence type="predicted"/>
<dbReference type="EMBL" id="MFPU01000008">
    <property type="protein sequence ID" value="OGH70400.1"/>
    <property type="molecule type" value="Genomic_DNA"/>
</dbReference>
<evidence type="ECO:0000313" key="2">
    <source>
        <dbReference type="EMBL" id="OGH70400.1"/>
    </source>
</evidence>
<protein>
    <recommendedName>
        <fullName evidence="1">Methyltransferase type 11 domain-containing protein</fullName>
    </recommendedName>
</protein>
<dbReference type="Pfam" id="PF08241">
    <property type="entry name" value="Methyltransf_11"/>
    <property type="match status" value="1"/>
</dbReference>
<dbReference type="GO" id="GO:0008757">
    <property type="term" value="F:S-adenosylmethionine-dependent methyltransferase activity"/>
    <property type="evidence" value="ECO:0007669"/>
    <property type="project" value="InterPro"/>
</dbReference>
<sequence length="196" mass="22348">MSIKKFGMNIRMGKIADCLYGILDGNGKVLDVGAGNGYISYYLQNKFGCKIQCADIMNYLEYDFPFSKISGPKLSFNDDSFDIVMIIDALHHMAGDTQVAMLQEAARVAKKVFIFETKRTFIAMLLDHLINKLHNILMPVPCTHKTRNGWEKTFSDLGFEFKEIKIKRGWLYPLEHLCFIINKPIFTGYNELGVGE</sequence>
<comment type="caution">
    <text evidence="2">The sequence shown here is derived from an EMBL/GenBank/DDBJ whole genome shotgun (WGS) entry which is preliminary data.</text>
</comment>
<dbReference type="SUPFAM" id="SSF53335">
    <property type="entry name" value="S-adenosyl-L-methionine-dependent methyltransferases"/>
    <property type="match status" value="1"/>
</dbReference>
<feature type="domain" description="Methyltransferase type 11" evidence="1">
    <location>
        <begin position="30"/>
        <end position="111"/>
    </location>
</feature>
<dbReference type="Proteomes" id="UP000177953">
    <property type="component" value="Unassembled WGS sequence"/>
</dbReference>
<accession>A0A1F6MFS3</accession>
<gene>
    <name evidence="2" type="ORF">A2754_03520</name>
</gene>
<dbReference type="Gene3D" id="3.40.50.150">
    <property type="entry name" value="Vaccinia Virus protein VP39"/>
    <property type="match status" value="1"/>
</dbReference>
<evidence type="ECO:0000259" key="1">
    <source>
        <dbReference type="Pfam" id="PF08241"/>
    </source>
</evidence>
<reference evidence="2 3" key="1">
    <citation type="journal article" date="2016" name="Nat. Commun.">
        <title>Thousands of microbial genomes shed light on interconnected biogeochemical processes in an aquifer system.</title>
        <authorList>
            <person name="Anantharaman K."/>
            <person name="Brown C.T."/>
            <person name="Hug L.A."/>
            <person name="Sharon I."/>
            <person name="Castelle C.J."/>
            <person name="Probst A.J."/>
            <person name="Thomas B.C."/>
            <person name="Singh A."/>
            <person name="Wilkins M.J."/>
            <person name="Karaoz U."/>
            <person name="Brodie E.L."/>
            <person name="Williams K.H."/>
            <person name="Hubbard S.S."/>
            <person name="Banfield J.F."/>
        </authorList>
    </citation>
    <scope>NUCLEOTIDE SEQUENCE [LARGE SCALE GENOMIC DNA]</scope>
</reference>
<dbReference type="AlphaFoldDB" id="A0A1F6MFS3"/>
<dbReference type="InterPro" id="IPR013216">
    <property type="entry name" value="Methyltransf_11"/>
</dbReference>
<organism evidence="2 3">
    <name type="scientific">Candidatus Magasanikbacteria bacterium RIFCSPHIGHO2_01_FULL_47_8</name>
    <dbReference type="NCBI Taxonomy" id="1798673"/>
    <lineage>
        <taxon>Bacteria</taxon>
        <taxon>Candidatus Magasanikiibacteriota</taxon>
    </lineage>
</organism>